<dbReference type="Proteomes" id="UP001387293">
    <property type="component" value="Unassembled WGS sequence"/>
</dbReference>
<sequence>MVVRTEIIKERVPPAFLIPPPPNWSKPGGPATAGDFVERGDVNGSARNVCAVRLAKVAEWDKP</sequence>
<gene>
    <name evidence="1" type="ORF">O7A60_18420</name>
</gene>
<accession>A0ABU8KYD5</accession>
<reference evidence="1 2" key="1">
    <citation type="submission" date="2022-12" db="EMBL/GenBank/DDBJ databases">
        <authorList>
            <person name="Muema E."/>
        </authorList>
    </citation>
    <scope>NUCLEOTIDE SEQUENCE [LARGE SCALE GENOMIC DNA]</scope>
    <source>
        <strain evidence="2">1326</strain>
    </source>
</reference>
<name>A0ABU8KYD5_9HYPH</name>
<evidence type="ECO:0000313" key="2">
    <source>
        <dbReference type="Proteomes" id="UP001387293"/>
    </source>
</evidence>
<protein>
    <submittedName>
        <fullName evidence="1">Uncharacterized protein</fullName>
    </submittedName>
</protein>
<keyword evidence="2" id="KW-1185">Reference proteome</keyword>
<organism evidence="1 2">
    <name type="scientific">Mesorhizobium salmacidum</name>
    <dbReference type="NCBI Taxonomy" id="3015171"/>
    <lineage>
        <taxon>Bacteria</taxon>
        <taxon>Pseudomonadati</taxon>
        <taxon>Pseudomonadota</taxon>
        <taxon>Alphaproteobacteria</taxon>
        <taxon>Hyphomicrobiales</taxon>
        <taxon>Phyllobacteriaceae</taxon>
        <taxon>Mesorhizobium</taxon>
    </lineage>
</organism>
<dbReference type="RefSeq" id="WP_027143161.1">
    <property type="nucleotide sequence ID" value="NZ_JAPYKS010000013.1"/>
</dbReference>
<comment type="caution">
    <text evidence="1">The sequence shown here is derived from an EMBL/GenBank/DDBJ whole genome shotgun (WGS) entry which is preliminary data.</text>
</comment>
<evidence type="ECO:0000313" key="1">
    <source>
        <dbReference type="EMBL" id="MEI9410727.1"/>
    </source>
</evidence>
<proteinExistence type="predicted"/>
<dbReference type="EMBL" id="JAPYKS010000013">
    <property type="protein sequence ID" value="MEI9410727.1"/>
    <property type="molecule type" value="Genomic_DNA"/>
</dbReference>